<dbReference type="InParanoid" id="A0A151ZAZ1"/>
<dbReference type="CDD" id="cd08892">
    <property type="entry name" value="SRPBCC_Aha1"/>
    <property type="match status" value="1"/>
</dbReference>
<dbReference type="PANTHER" id="PTHR13009">
    <property type="entry name" value="HEAT SHOCK PROTEIN 90 HSP90 CO-CHAPERONE AHA-1"/>
    <property type="match status" value="1"/>
</dbReference>
<name>A0A151ZAZ1_TIELA</name>
<comment type="caution">
    <text evidence="4">The sequence shown here is derived from an EMBL/GenBank/DDBJ whole genome shotgun (WGS) entry which is preliminary data.</text>
</comment>
<dbReference type="SUPFAM" id="SSF55961">
    <property type="entry name" value="Bet v1-like"/>
    <property type="match status" value="1"/>
</dbReference>
<dbReference type="OrthoDB" id="567237at2759"/>
<proteinExistence type="inferred from homology"/>
<dbReference type="STRING" id="361077.A0A151ZAZ1"/>
<dbReference type="GO" id="GO:0005829">
    <property type="term" value="C:cytosol"/>
    <property type="evidence" value="ECO:0007669"/>
    <property type="project" value="TreeGrafter"/>
</dbReference>
<organism evidence="4 5">
    <name type="scientific">Tieghemostelium lacteum</name>
    <name type="common">Slime mold</name>
    <name type="synonym">Dictyostelium lacteum</name>
    <dbReference type="NCBI Taxonomy" id="361077"/>
    <lineage>
        <taxon>Eukaryota</taxon>
        <taxon>Amoebozoa</taxon>
        <taxon>Evosea</taxon>
        <taxon>Eumycetozoa</taxon>
        <taxon>Dictyostelia</taxon>
        <taxon>Dictyosteliales</taxon>
        <taxon>Raperosteliaceae</taxon>
        <taxon>Tieghemostelium</taxon>
    </lineage>
</organism>
<dbReference type="Gene3D" id="3.30.530.20">
    <property type="match status" value="1"/>
</dbReference>
<dbReference type="Pfam" id="PF08327">
    <property type="entry name" value="AHSA1"/>
    <property type="match status" value="1"/>
</dbReference>
<dbReference type="SUPFAM" id="SSF103111">
    <property type="entry name" value="Activator of Hsp90 ATPase, Aha1"/>
    <property type="match status" value="1"/>
</dbReference>
<evidence type="ECO:0000256" key="1">
    <source>
        <dbReference type="ARBA" id="ARBA00006817"/>
    </source>
</evidence>
<accession>A0A151ZAZ1</accession>
<dbReference type="AlphaFoldDB" id="A0A151ZAZ1"/>
<comment type="similarity">
    <text evidence="1">Belongs to the AHA1 family.</text>
</comment>
<dbReference type="InterPro" id="IPR023393">
    <property type="entry name" value="START-like_dom_sf"/>
</dbReference>
<protein>
    <submittedName>
        <fullName evidence="4">Activator of Hsp90 ATPase family protein</fullName>
    </submittedName>
</protein>
<dbReference type="InterPro" id="IPR013538">
    <property type="entry name" value="ASHA1/2-like_C"/>
</dbReference>
<dbReference type="InterPro" id="IPR036338">
    <property type="entry name" value="Aha1"/>
</dbReference>
<evidence type="ECO:0000259" key="3">
    <source>
        <dbReference type="SMART" id="SM01000"/>
    </source>
</evidence>
<dbReference type="GO" id="GO:0051087">
    <property type="term" value="F:protein-folding chaperone binding"/>
    <property type="evidence" value="ECO:0007669"/>
    <property type="project" value="InterPro"/>
</dbReference>
<evidence type="ECO:0000313" key="4">
    <source>
        <dbReference type="EMBL" id="KYQ91054.1"/>
    </source>
</evidence>
<dbReference type="InterPro" id="IPR015310">
    <property type="entry name" value="AHSA1-like_N"/>
</dbReference>
<keyword evidence="5" id="KW-1185">Reference proteome</keyword>
<dbReference type="PANTHER" id="PTHR13009:SF22">
    <property type="entry name" value="LD43819P"/>
    <property type="match status" value="1"/>
</dbReference>
<dbReference type="GO" id="GO:0001671">
    <property type="term" value="F:ATPase activator activity"/>
    <property type="evidence" value="ECO:0007669"/>
    <property type="project" value="InterPro"/>
</dbReference>
<gene>
    <name evidence="4" type="ORF">DLAC_07956</name>
</gene>
<evidence type="ECO:0000313" key="5">
    <source>
        <dbReference type="Proteomes" id="UP000076078"/>
    </source>
</evidence>
<dbReference type="OMA" id="HIAMKWR"/>
<evidence type="ECO:0000256" key="2">
    <source>
        <dbReference type="SAM" id="MobiDB-lite"/>
    </source>
</evidence>
<dbReference type="EMBL" id="LODT01000035">
    <property type="protein sequence ID" value="KYQ91054.1"/>
    <property type="molecule type" value="Genomic_DNA"/>
</dbReference>
<dbReference type="FunCoup" id="A0A151ZAZ1">
    <property type="interactions" value="912"/>
</dbReference>
<feature type="region of interest" description="Disordered" evidence="2">
    <location>
        <begin position="170"/>
        <end position="210"/>
    </location>
</feature>
<dbReference type="Pfam" id="PF09229">
    <property type="entry name" value="Aha1_N"/>
    <property type="match status" value="1"/>
</dbReference>
<dbReference type="Gene3D" id="3.15.10.20">
    <property type="entry name" value="Activator of Hsp90 ATPase Aha1, N-terminal domain"/>
    <property type="match status" value="1"/>
</dbReference>
<feature type="compositionally biased region" description="Low complexity" evidence="2">
    <location>
        <begin position="173"/>
        <end position="210"/>
    </location>
</feature>
<dbReference type="SMART" id="SM01000">
    <property type="entry name" value="Aha1_N"/>
    <property type="match status" value="1"/>
</dbReference>
<feature type="domain" description="Activator of Hsp90 ATPase AHSA1-like N-terminal" evidence="3">
    <location>
        <begin position="31"/>
        <end position="170"/>
    </location>
</feature>
<reference evidence="4 5" key="1">
    <citation type="submission" date="2015-12" db="EMBL/GenBank/DDBJ databases">
        <title>Dictyostelia acquired genes for synthesis and detection of signals that induce cell-type specialization by lateral gene transfer from prokaryotes.</title>
        <authorList>
            <person name="Gloeckner G."/>
            <person name="Schaap P."/>
        </authorList>
    </citation>
    <scope>NUCLEOTIDE SEQUENCE [LARGE SCALE GENOMIC DNA]</scope>
    <source>
        <strain evidence="4 5">TK</strain>
    </source>
</reference>
<sequence length="348" mass="39325">MANAYEADPRWIVENRADGKNVNNWHWVQSDRLPWSKTVITELLTQTVLDTDEFTFKITSVPTVEGECNVNNRKGKTIFLYEINVKANWIAETKGDNKIKVQGEFSIPYISDENGEEKPKVTYSVTTKEDDDNKSFINKLSSSPRSQSIEFVQKKAIEFVQRLKKEFTLKPATNSPTTSSDTTTSTPPQPVTPTTTTTTSTPTSTTTTPKVVSKTKTLTIIEEFQASPLDSYDVFTNPAKIAAYTQDKVEFENKEGGKFSLYGGMIRGTNVQLVPGSKLVQKWRLNSWPQNVESEVTITFKVESKPATKIEIVQTGIPVDEFEKTEEGWRRNILERLKSVFGYSSRIY</sequence>
<dbReference type="Proteomes" id="UP000076078">
    <property type="component" value="Unassembled WGS sequence"/>
</dbReference>
<dbReference type="GO" id="GO:0006457">
    <property type="term" value="P:protein folding"/>
    <property type="evidence" value="ECO:0007669"/>
    <property type="project" value="TreeGrafter"/>
</dbReference>